<name>A0A6N3DI65_STASI</name>
<gene>
    <name evidence="1" type="ORF">SSLFYP27_01843</name>
</gene>
<evidence type="ECO:0000313" key="1">
    <source>
        <dbReference type="EMBL" id="VYU27434.1"/>
    </source>
</evidence>
<accession>A0A6N3DI65</accession>
<organism evidence="1">
    <name type="scientific">Staphylococcus simulans</name>
    <dbReference type="NCBI Taxonomy" id="1286"/>
    <lineage>
        <taxon>Bacteria</taxon>
        <taxon>Bacillati</taxon>
        <taxon>Bacillota</taxon>
        <taxon>Bacilli</taxon>
        <taxon>Bacillales</taxon>
        <taxon>Staphylococcaceae</taxon>
        <taxon>Staphylococcus</taxon>
    </lineage>
</organism>
<protein>
    <submittedName>
        <fullName evidence="1">Uncharacterized protein</fullName>
    </submittedName>
</protein>
<proteinExistence type="predicted"/>
<reference evidence="1" key="1">
    <citation type="submission" date="2019-11" db="EMBL/GenBank/DDBJ databases">
        <authorList>
            <person name="Feng L."/>
        </authorList>
    </citation>
    <scope>NUCLEOTIDE SEQUENCE</scope>
    <source>
        <strain evidence="1">SsimulansLFYP27</strain>
    </source>
</reference>
<dbReference type="RefSeq" id="WP_256273939.1">
    <property type="nucleotide sequence ID" value="NZ_CACRUO010000039.1"/>
</dbReference>
<dbReference type="AlphaFoldDB" id="A0A6N3DI65"/>
<dbReference type="EMBL" id="CACRUO010000039">
    <property type="protein sequence ID" value="VYU27434.1"/>
    <property type="molecule type" value="Genomic_DNA"/>
</dbReference>
<sequence>MKYGIRNGFAELEANKDDLIYYQKSSSLLEEIENVYHIIDMSQTELKEEAKAIYDDSFNILISGKKPKFIFEELTEKKEQIFKLSTKDFE</sequence>